<evidence type="ECO:0000256" key="1">
    <source>
        <dbReference type="SAM" id="MobiDB-lite"/>
    </source>
</evidence>
<dbReference type="EMBL" id="CATQJL010000223">
    <property type="protein sequence ID" value="CAJ0598301.1"/>
    <property type="molecule type" value="Genomic_DNA"/>
</dbReference>
<protein>
    <submittedName>
        <fullName evidence="3">Uncharacterized protein</fullName>
    </submittedName>
</protein>
<comment type="caution">
    <text evidence="3">The sequence shown here is derived from an EMBL/GenBank/DDBJ whole genome shotgun (WGS) entry which is preliminary data.</text>
</comment>
<keyword evidence="2" id="KW-0812">Transmembrane</keyword>
<feature type="transmembrane region" description="Helical" evidence="2">
    <location>
        <begin position="79"/>
        <end position="105"/>
    </location>
</feature>
<feature type="region of interest" description="Disordered" evidence="1">
    <location>
        <begin position="1"/>
        <end position="61"/>
    </location>
</feature>
<reference evidence="3" key="1">
    <citation type="submission" date="2023-07" db="EMBL/GenBank/DDBJ databases">
        <authorList>
            <consortium name="CYATHOMIX"/>
        </authorList>
    </citation>
    <scope>NUCLEOTIDE SEQUENCE</scope>
    <source>
        <strain evidence="3">N/A</strain>
    </source>
</reference>
<evidence type="ECO:0000256" key="2">
    <source>
        <dbReference type="SAM" id="Phobius"/>
    </source>
</evidence>
<keyword evidence="2" id="KW-1133">Transmembrane helix</keyword>
<feature type="compositionally biased region" description="Basic and acidic residues" evidence="1">
    <location>
        <begin position="28"/>
        <end position="45"/>
    </location>
</feature>
<sequence length="132" mass="14765">MSRGYDELKPEGGGYDTVEPAHGYVTMKEARRKESSSSKDKRTKPSESSASVSRKRRKVRGEGTTTFMLRLEASNISKVNLLMTTLAVFSTMYIICCALAALILLHHNRVVDWFPIVTEVTGEGWEIPEVPE</sequence>
<keyword evidence="4" id="KW-1185">Reference proteome</keyword>
<name>A0AA36GUC1_CYLNA</name>
<accession>A0AA36GUC1</accession>
<evidence type="ECO:0000313" key="4">
    <source>
        <dbReference type="Proteomes" id="UP001176961"/>
    </source>
</evidence>
<feature type="compositionally biased region" description="Basic and acidic residues" evidence="1">
    <location>
        <begin position="1"/>
        <end position="10"/>
    </location>
</feature>
<organism evidence="3 4">
    <name type="scientific">Cylicocyclus nassatus</name>
    <name type="common">Nematode worm</name>
    <dbReference type="NCBI Taxonomy" id="53992"/>
    <lineage>
        <taxon>Eukaryota</taxon>
        <taxon>Metazoa</taxon>
        <taxon>Ecdysozoa</taxon>
        <taxon>Nematoda</taxon>
        <taxon>Chromadorea</taxon>
        <taxon>Rhabditida</taxon>
        <taxon>Rhabditina</taxon>
        <taxon>Rhabditomorpha</taxon>
        <taxon>Strongyloidea</taxon>
        <taxon>Strongylidae</taxon>
        <taxon>Cylicocyclus</taxon>
    </lineage>
</organism>
<proteinExistence type="predicted"/>
<dbReference type="Proteomes" id="UP001176961">
    <property type="component" value="Unassembled WGS sequence"/>
</dbReference>
<keyword evidence="2" id="KW-0472">Membrane</keyword>
<dbReference type="AlphaFoldDB" id="A0AA36GUC1"/>
<gene>
    <name evidence="3" type="ORF">CYNAS_LOCUS10284</name>
</gene>
<evidence type="ECO:0000313" key="3">
    <source>
        <dbReference type="EMBL" id="CAJ0598301.1"/>
    </source>
</evidence>